<dbReference type="CDD" id="cd07941">
    <property type="entry name" value="DRE_TIM_LeuA3"/>
    <property type="match status" value="1"/>
</dbReference>
<evidence type="ECO:0000256" key="4">
    <source>
        <dbReference type="RuleBase" id="RU003523"/>
    </source>
</evidence>
<dbReference type="InterPro" id="IPR013785">
    <property type="entry name" value="Aldolase_TIM"/>
</dbReference>
<comment type="similarity">
    <text evidence="4">Belongs to the alpha-IPM synthase/homocitrate synthase family.</text>
</comment>
<dbReference type="InterPro" id="IPR000891">
    <property type="entry name" value="PYR_CT"/>
</dbReference>
<evidence type="ECO:0000259" key="5">
    <source>
        <dbReference type="PROSITE" id="PS50991"/>
    </source>
</evidence>
<feature type="domain" description="Pyruvate carboxyltransferase" evidence="5">
    <location>
        <begin position="1"/>
        <end position="264"/>
    </location>
</feature>
<dbReference type="EMBL" id="DSGT01000012">
    <property type="protein sequence ID" value="HEW53394.1"/>
    <property type="molecule type" value="Genomic_DNA"/>
</dbReference>
<organism evidence="6">
    <name type="scientific">Ignisphaera aggregans</name>
    <dbReference type="NCBI Taxonomy" id="334771"/>
    <lineage>
        <taxon>Archaea</taxon>
        <taxon>Thermoproteota</taxon>
        <taxon>Thermoprotei</taxon>
        <taxon>Desulfurococcales</taxon>
        <taxon>Desulfurococcaceae</taxon>
        <taxon>Ignisphaera</taxon>
    </lineage>
</organism>
<dbReference type="PANTHER" id="PTHR43538">
    <property type="entry name" value="ALPHA-IPM SYNTHASE/HOMOCITRATE SYNTHASE"/>
    <property type="match status" value="1"/>
</dbReference>
<dbReference type="Gene3D" id="1.10.238.260">
    <property type="match status" value="1"/>
</dbReference>
<comment type="pathway">
    <text evidence="1">Amino-acid biosynthesis; L-isoleucine biosynthesis; 2-oxobutanoate from pyruvate: step 1/3.</text>
</comment>
<accession>A0A7C2VBM1</accession>
<dbReference type="UniPathway" id="UPA00047">
    <property type="reaction ID" value="UER00066"/>
</dbReference>
<gene>
    <name evidence="6" type="ORF">ENO77_04465</name>
</gene>
<sequence length="534" mass="59031">MEVLDTTLRDGAQTTGISLSLEDKIKIALLLDELGVDYIEAGWPASNPKDSEFFRIIKRYGLSHSKIGAFGSTRKKDAKVHEDENVNAIIKADVDVAIIFGKSWSLHVSEVLRVTKEENIDMIYDTLSYLRSHGIEVIFDAEHFYQGFKEDPDYALDVVKTAVEARAHCVVLCDTNGGTTPLEVFEITKYVVSRFNTVIGVHMHNDIGCAVANSLMGVAAGARHVQGTINGIGERTGNADLVQILPTLKYKMGFNVLRNPNGLKMLKEVSKRVYEVLKIKPNPYQPYVGDNAFAHKAGVHVDAVLKNPKTYEHIDPELVGNTRKFVLSDLSGSSSIVAHLKELNINIDKKDPRIRSALAKIKELEHNGYSFDTAPASALLVVLRELGHSSNLATSYNWRVFVDSSGLSVAVVDLGGASAKSITIDAVESMVRAFIEAASRLNTEIAKIRITKVNIEKLYNNMFRATIEASYNGYRWSCQGVSINVFEAVARGVLDSLDYFLTMARLRPDLFNSQNQNILNISSLPMLGVLNHEK</sequence>
<dbReference type="PANTHER" id="PTHR43538:SF1">
    <property type="entry name" value="(R)-CITRAMALATE SYNTHASE"/>
    <property type="match status" value="1"/>
</dbReference>
<dbReference type="Pfam" id="PF22617">
    <property type="entry name" value="HCS_D2"/>
    <property type="match status" value="1"/>
</dbReference>
<keyword evidence="2 4" id="KW-0808">Transferase</keyword>
<dbReference type="InterPro" id="IPR054691">
    <property type="entry name" value="LeuA/HCS_post-cat"/>
</dbReference>
<evidence type="ECO:0000256" key="3">
    <source>
        <dbReference type="NCBIfam" id="TIGR00977"/>
    </source>
</evidence>
<dbReference type="SUPFAM" id="SSF51569">
    <property type="entry name" value="Aldolase"/>
    <property type="match status" value="1"/>
</dbReference>
<dbReference type="InterPro" id="IPR005675">
    <property type="entry name" value="Citramal_synthase"/>
</dbReference>
<dbReference type="Pfam" id="PF00682">
    <property type="entry name" value="HMGL-like"/>
    <property type="match status" value="1"/>
</dbReference>
<dbReference type="AlphaFoldDB" id="A0A7C2VBM1"/>
<dbReference type="GO" id="GO:0009097">
    <property type="term" value="P:isoleucine biosynthetic process"/>
    <property type="evidence" value="ECO:0007669"/>
    <property type="project" value="UniProtKB-UniRule"/>
</dbReference>
<dbReference type="Gene3D" id="3.20.20.70">
    <property type="entry name" value="Aldolase class I"/>
    <property type="match status" value="1"/>
</dbReference>
<name>A0A7C2VBM1_9CREN</name>
<evidence type="ECO:0000256" key="2">
    <source>
        <dbReference type="ARBA" id="ARBA00022679"/>
    </source>
</evidence>
<dbReference type="PROSITE" id="PS00816">
    <property type="entry name" value="AIPM_HOMOCIT_SYNTH_2"/>
    <property type="match status" value="1"/>
</dbReference>
<dbReference type="GO" id="GO:0046912">
    <property type="term" value="F:acyltransferase activity, acyl groups converted into alkyl on transfer"/>
    <property type="evidence" value="ECO:0007669"/>
    <property type="project" value="InterPro"/>
</dbReference>
<proteinExistence type="inferred from homology"/>
<reference evidence="6" key="1">
    <citation type="journal article" date="2020" name="mSystems">
        <title>Genome- and Community-Level Interaction Insights into Carbon Utilization and Element Cycling Functions of Hydrothermarchaeota in Hydrothermal Sediment.</title>
        <authorList>
            <person name="Zhou Z."/>
            <person name="Liu Y."/>
            <person name="Xu W."/>
            <person name="Pan J."/>
            <person name="Luo Z.H."/>
            <person name="Li M."/>
        </authorList>
    </citation>
    <scope>NUCLEOTIDE SEQUENCE [LARGE SCALE GENOMIC DNA]</scope>
    <source>
        <strain evidence="6">SpSt-16</strain>
    </source>
</reference>
<dbReference type="PROSITE" id="PS00815">
    <property type="entry name" value="AIPM_HOMOCIT_SYNTH_1"/>
    <property type="match status" value="1"/>
</dbReference>
<protein>
    <recommendedName>
        <fullName evidence="3">Citramalate synthase</fullName>
        <ecNumber evidence="3">2.3.3.21</ecNumber>
    </recommendedName>
</protein>
<dbReference type="NCBIfam" id="TIGR00977">
    <property type="entry name" value="citramal_synth"/>
    <property type="match status" value="1"/>
</dbReference>
<evidence type="ECO:0000313" key="6">
    <source>
        <dbReference type="EMBL" id="HEW53394.1"/>
    </source>
</evidence>
<dbReference type="GO" id="GO:0043714">
    <property type="term" value="F:(R)-citramalate synthase activity"/>
    <property type="evidence" value="ECO:0007669"/>
    <property type="project" value="UniProtKB-UniRule"/>
</dbReference>
<evidence type="ECO:0000256" key="1">
    <source>
        <dbReference type="ARBA" id="ARBA00004743"/>
    </source>
</evidence>
<comment type="caution">
    <text evidence="6">The sequence shown here is derived from an EMBL/GenBank/DDBJ whole genome shotgun (WGS) entry which is preliminary data.</text>
</comment>
<dbReference type="PROSITE" id="PS50991">
    <property type="entry name" value="PYR_CT"/>
    <property type="match status" value="1"/>
</dbReference>
<dbReference type="EC" id="2.3.3.21" evidence="3"/>
<dbReference type="InterPro" id="IPR002034">
    <property type="entry name" value="AIPM/Hcit_synth_CS"/>
</dbReference>